<evidence type="ECO:0000313" key="2">
    <source>
        <dbReference type="Proteomes" id="UP000803884"/>
    </source>
</evidence>
<gene>
    <name evidence="1" type="ORF">WHR41_00804</name>
</gene>
<organism evidence="1 2">
    <name type="scientific">Cladosporium halotolerans</name>
    <dbReference type="NCBI Taxonomy" id="1052096"/>
    <lineage>
        <taxon>Eukaryota</taxon>
        <taxon>Fungi</taxon>
        <taxon>Dikarya</taxon>
        <taxon>Ascomycota</taxon>
        <taxon>Pezizomycotina</taxon>
        <taxon>Dothideomycetes</taxon>
        <taxon>Dothideomycetidae</taxon>
        <taxon>Cladosporiales</taxon>
        <taxon>Cladosporiaceae</taxon>
        <taxon>Cladosporium</taxon>
    </lineage>
</organism>
<accession>A0AB34L050</accession>
<evidence type="ECO:0000313" key="1">
    <source>
        <dbReference type="EMBL" id="KAL1590633.1"/>
    </source>
</evidence>
<comment type="caution">
    <text evidence="1">The sequence shown here is derived from an EMBL/GenBank/DDBJ whole genome shotgun (WGS) entry which is preliminary data.</text>
</comment>
<reference evidence="1 2" key="1">
    <citation type="journal article" date="2020" name="Microbiol. Resour. Announc.">
        <title>Draft Genome Sequence of a Cladosporium Species Isolated from the Mesophotic Ascidian Didemnum maculosum.</title>
        <authorList>
            <person name="Gioti A."/>
            <person name="Siaperas R."/>
            <person name="Nikolaivits E."/>
            <person name="Le Goff G."/>
            <person name="Ouazzani J."/>
            <person name="Kotoulas G."/>
            <person name="Topakas E."/>
        </authorList>
    </citation>
    <scope>NUCLEOTIDE SEQUENCE [LARGE SCALE GENOMIC DNA]</scope>
    <source>
        <strain evidence="1 2">TM138-S3</strain>
    </source>
</reference>
<dbReference type="AlphaFoldDB" id="A0AB34L050"/>
<protein>
    <submittedName>
        <fullName evidence="1">Uncharacterized protein</fullName>
    </submittedName>
</protein>
<dbReference type="RefSeq" id="XP_069233738.1">
    <property type="nucleotide sequence ID" value="XM_069369410.1"/>
</dbReference>
<dbReference type="EMBL" id="JAAQHG020000002">
    <property type="protein sequence ID" value="KAL1590633.1"/>
    <property type="molecule type" value="Genomic_DNA"/>
</dbReference>
<proteinExistence type="predicted"/>
<dbReference type="GeneID" id="96002248"/>
<name>A0AB34L050_9PEZI</name>
<dbReference type="Proteomes" id="UP000803884">
    <property type="component" value="Unassembled WGS sequence"/>
</dbReference>
<keyword evidence="2" id="KW-1185">Reference proteome</keyword>
<sequence length="267" mass="30143">MITVMEHVVSTIRKRFDDLPRLISSDGQLAIAPHLDQMSTRPSGSLALKTPTFEMFNHSRSETRSLLFLLSRLASYDFKSPKAWPALHEMCLLMFAWRPKSRPPGSWKLLDSANDLEDLALYHLRAGMVSILGTFTFAIGTATRDDGYFHASDAMDIHYTEMLGLETENLTGTRYAEPALWAIFMVTTAATPRLRTPRSLNLIRTLLRCAGVESFEGLESVLRKYTYREFVHRSLAWELYQAVNESGPSYGSGGLRELEISLADLMI</sequence>